<dbReference type="AlphaFoldDB" id="A0A5B8U9A2"/>
<dbReference type="Pfam" id="PF07992">
    <property type="entry name" value="Pyr_redox_2"/>
    <property type="match status" value="1"/>
</dbReference>
<dbReference type="InterPro" id="IPR051209">
    <property type="entry name" value="FAD-bind_Monooxygenase_sf"/>
</dbReference>
<dbReference type="OrthoDB" id="5168853at2"/>
<protein>
    <submittedName>
        <fullName evidence="2">NAD(P)/FAD-dependent oxidoreductase</fullName>
    </submittedName>
</protein>
<dbReference type="RefSeq" id="WP_146922104.1">
    <property type="nucleotide sequence ID" value="NZ_CP042430.1"/>
</dbReference>
<dbReference type="PANTHER" id="PTHR42877">
    <property type="entry name" value="L-ORNITHINE N(5)-MONOOXYGENASE-RELATED"/>
    <property type="match status" value="1"/>
</dbReference>
<dbReference type="PANTHER" id="PTHR42877:SF4">
    <property type="entry name" value="FAD_NAD(P)-BINDING DOMAIN-CONTAINING PROTEIN-RELATED"/>
    <property type="match status" value="1"/>
</dbReference>
<sequence>MTITPKHLSDEELAQALAIANVPTLLPLLVQLTGEERWIEEPYLPRRNKGLDDNNDGGLPEELQAEIRAAGLEAIRAWRDGAPVALPDPGPELMVRMLSVAMGEEVGEEYGPMLAAELAAVDAPATTAPVAGVPEGFHALIVGAGVSGIAAAIRLRDAGIPFTIVEQHEAVGGTWLENRYPGCGVDTPSALYSFSFAPHDWSKYFALRDELYAYLEQIVADTGLDEEIRFQTEVTGARYDEDAQRWDVELRGPGGTAETLTADLVISAVGAFRRPKMPTIPGLEDFAGELVHTARWPDDLDLTGRRVAVIGNGASAMQLVPAIAGVAAAVTIFQRSPQWAAPFELFHAEVPEPLRELSQSVPLYRAWYRLRAGWTFNDRIHQTLQKDPDWPHPERSVNEINDGHRRFFTRYIESKLAGRPDLVEKVTPTYPPYGKRILLDNGWYDSLLRDDVELVTDPIASVATDRVITATGAEHEVDVIVAATGFDVVRFLAPMDIRGRGGVSLREVWDDDDARAYLGSFVPGFPNFYMIYGPNIAGGHGGSLIGSAEHQLDYLIDLLGRLFAQGQVVAEVRPEPYERHNRRVDEAHERMVWTHPGMDTYYRNGHGRVVVTTPFRVIDFWGMTRSADLDDFVTEPPREGATAGAGRRAA</sequence>
<dbReference type="KEGG" id="bsol:FSW04_20620"/>
<dbReference type="Gene3D" id="3.50.50.60">
    <property type="entry name" value="FAD/NAD(P)-binding domain"/>
    <property type="match status" value="2"/>
</dbReference>
<dbReference type="PRINTS" id="PR00368">
    <property type="entry name" value="FADPNR"/>
</dbReference>
<dbReference type="InterPro" id="IPR023753">
    <property type="entry name" value="FAD/NAD-binding_dom"/>
</dbReference>
<name>A0A5B8U9A2_9ACTN</name>
<dbReference type="PRINTS" id="PR00411">
    <property type="entry name" value="PNDRDTASEI"/>
</dbReference>
<reference evidence="2 3" key="1">
    <citation type="journal article" date="2018" name="J. Microbiol.">
        <title>Baekduia soli gen. nov., sp. nov., a novel bacterium isolated from the soil of Baekdu Mountain and proposal of a novel family name, Baekduiaceae fam. nov.</title>
        <authorList>
            <person name="An D.S."/>
            <person name="Siddiqi M.Z."/>
            <person name="Kim K.H."/>
            <person name="Yu H.S."/>
            <person name="Im W.T."/>
        </authorList>
    </citation>
    <scope>NUCLEOTIDE SEQUENCE [LARGE SCALE GENOMIC DNA]</scope>
    <source>
        <strain evidence="2 3">BR7-21</strain>
    </source>
</reference>
<gene>
    <name evidence="2" type="ORF">FSW04_20620</name>
</gene>
<organism evidence="2 3">
    <name type="scientific">Baekduia soli</name>
    <dbReference type="NCBI Taxonomy" id="496014"/>
    <lineage>
        <taxon>Bacteria</taxon>
        <taxon>Bacillati</taxon>
        <taxon>Actinomycetota</taxon>
        <taxon>Thermoleophilia</taxon>
        <taxon>Solirubrobacterales</taxon>
        <taxon>Baekduiaceae</taxon>
        <taxon>Baekduia</taxon>
    </lineage>
</organism>
<feature type="domain" description="FAD/NAD(P)-binding" evidence="1">
    <location>
        <begin position="139"/>
        <end position="341"/>
    </location>
</feature>
<dbReference type="InterPro" id="IPR036188">
    <property type="entry name" value="FAD/NAD-bd_sf"/>
</dbReference>
<dbReference type="GO" id="GO:0016491">
    <property type="term" value="F:oxidoreductase activity"/>
    <property type="evidence" value="ECO:0007669"/>
    <property type="project" value="InterPro"/>
</dbReference>
<evidence type="ECO:0000313" key="3">
    <source>
        <dbReference type="Proteomes" id="UP000321805"/>
    </source>
</evidence>
<dbReference type="SUPFAM" id="SSF51905">
    <property type="entry name" value="FAD/NAD(P)-binding domain"/>
    <property type="match status" value="2"/>
</dbReference>
<dbReference type="Proteomes" id="UP000321805">
    <property type="component" value="Chromosome"/>
</dbReference>
<keyword evidence="3" id="KW-1185">Reference proteome</keyword>
<accession>A0A5B8U9A2</accession>
<evidence type="ECO:0000313" key="2">
    <source>
        <dbReference type="EMBL" id="QEC49739.1"/>
    </source>
</evidence>
<proteinExistence type="predicted"/>
<dbReference type="EMBL" id="CP042430">
    <property type="protein sequence ID" value="QEC49739.1"/>
    <property type="molecule type" value="Genomic_DNA"/>
</dbReference>
<evidence type="ECO:0000259" key="1">
    <source>
        <dbReference type="Pfam" id="PF07992"/>
    </source>
</evidence>